<reference evidence="7" key="1">
    <citation type="journal article" date="2011" name="PLoS Biol.">
        <title>Gene gain and loss during evolution of obligate parasitism in the white rust pathogen of Arabidopsis thaliana.</title>
        <authorList>
            <person name="Kemen E."/>
            <person name="Gardiner A."/>
            <person name="Schultz-Larsen T."/>
            <person name="Kemen A.C."/>
            <person name="Balmuth A.L."/>
            <person name="Robert-Seilaniantz A."/>
            <person name="Bailey K."/>
            <person name="Holub E."/>
            <person name="Studholme D.J."/>
            <person name="Maclean D."/>
            <person name="Jones J.D."/>
        </authorList>
    </citation>
    <scope>NUCLEOTIDE SEQUENCE</scope>
</reference>
<dbReference type="HOGENOM" id="CLU_237637_0_0_1"/>
<feature type="domain" description="DUF2428" evidence="4">
    <location>
        <begin position="953"/>
        <end position="1221"/>
    </location>
</feature>
<dbReference type="SUPFAM" id="SSF48371">
    <property type="entry name" value="ARM repeat"/>
    <property type="match status" value="1"/>
</dbReference>
<dbReference type="EMBL" id="FR824122">
    <property type="protein sequence ID" value="CCA19706.1"/>
    <property type="molecule type" value="Genomic_DNA"/>
</dbReference>
<dbReference type="InterPro" id="IPR051954">
    <property type="entry name" value="tRNA_methyltransferase_THADA"/>
</dbReference>
<evidence type="ECO:0000256" key="2">
    <source>
        <dbReference type="ARBA" id="ARBA00022694"/>
    </source>
</evidence>
<accession>F0WES4</accession>
<comment type="similarity">
    <text evidence="1">Belongs to the THADA family.</text>
</comment>
<dbReference type="Pfam" id="PF25151">
    <property type="entry name" value="TPR_Trm732_C"/>
    <property type="match status" value="1"/>
</dbReference>
<dbReference type="GO" id="GO:0030488">
    <property type="term" value="P:tRNA methylation"/>
    <property type="evidence" value="ECO:0007669"/>
    <property type="project" value="TreeGrafter"/>
</dbReference>
<dbReference type="PANTHER" id="PTHR14387">
    <property type="entry name" value="THADA/DEATH RECEPTOR INTERACTING PROTEIN"/>
    <property type="match status" value="1"/>
</dbReference>
<feature type="domain" description="tRNA (32-2'-O)-methyltransferase regulator THADA-like TPR repeats region" evidence="5">
    <location>
        <begin position="579"/>
        <end position="778"/>
    </location>
</feature>
<keyword evidence="2" id="KW-0819">tRNA processing</keyword>
<dbReference type="InterPro" id="IPR056843">
    <property type="entry name" value="THADA-like_TPR"/>
</dbReference>
<name>F0WES4_9STRA</name>
<evidence type="ECO:0000259" key="4">
    <source>
        <dbReference type="Pfam" id="PF10350"/>
    </source>
</evidence>
<dbReference type="InterPro" id="IPR019442">
    <property type="entry name" value="THADA/TRM732_DUF2428"/>
</dbReference>
<evidence type="ECO:0000313" key="7">
    <source>
        <dbReference type="EMBL" id="CCA19706.1"/>
    </source>
</evidence>
<sequence>MVRKKKKGISHGTQTRHDSVRASEPPAVNFKLHVTHVPYHQLLSKFSEPIFDVIEWYEQLNACPSVYAQLNCIQSLRTKCLQLQQKRDVINFETSQCLQALSRLLFRLFSLVHGSVDRLRKSLLTVIHTIFNLFPEKTAIRSVLCDEMQQYIDQIASEISKGPEEDFNKLDLLRAMVETQFLVSAFVLECHYDSLQHLLLYLTTQFKQFCLASTNPEFISSHTNSLALENAELAIKCLILLCSKDTLWNRLDPLKEGDPNFHAGIIIWQQLDTLTRHCCHLSQHKWLPKDVLTQVALSSISLYRKWTELHPLIQPLTLETRADVIFRLTLCSIDLISLQHVFPTKVVCVLCSRRNCQCESVLYLRISSQDDNVYARLATYRALITCSSNEELCEHFGSNAVAPCVLEDLMQRIYTICSTEVFLVRLYGIQVLEIALSRASDIYRSTGRALMGTKTMEDLFALILLNWDHPSKKMYHSMPSLFASLLQLQAESDWMPMTSRVLELRPDRRAKYAMLSILIKQKCIDVLSVWNQSQRFVSDVVGAVALDTTYATASELLVELIKAIRVRSECLKGQLVTAILAAIGSEDYRFRVRLVSYTLPILFQVDQSLLFMLARAFGSTWKHSSAHLWAILHITKHARKRFPREKLRENHLDSLDEIALGLCHVSADIRGTAFDALTASLKSTVMPSEAEFGLIQLFLSQSSHEIAPSDRMDALIGLKNIFIRVRESVRLTEKSVDLDHGTIALAAAFQCWLCCYVIDSIAVGSIPPRTIMGLQVLLLSFEVFGSTTKSLKSLVSTHVVLNLLHLLSSSWDIIRSLSRRCLEIVQFDSTLWLVDTWRAILHWGLELISSARQRECDAGALILCFLFEKGRTSVSITQVIGNEIIYNGPQLDKLDTLLLPVVWLMESLVRDIDSWKNVMEGQTSVRFIHGQLLTMRYVMEQIDIQKAIEAPRLMQNVLRHVYDSIEFSSNIISDSAEDSLNDSLSVVGQATASIASISDSVNKLQVDCRGHFILEENEDDLQERLVVGSWLAIREAGGLLRVLIERFPLPHSADAVWSYEDASFSGRILMQTLLKLKHQGAIASVFVNFEGICRRFLLSNQTNERIAKLPTEWTDFLLRKLWDSTQNFILRRSSGFAYCFLAILRAEPRNREAKIFPRVVEQLLQVASYQATPNCSPRSRVHALNVLKLICQDAVLADDVSAHILPIFKVAIEGFSVSIWAVRNSSMMLYTAITQRAIGDKRVADGARDERIGSSTLFGGCPGFREFLYDRLAGSGDGDVNEARTSGIYFILMVLSRLKPKEDDEMCRGMQDLGDTSLECFVPHVIKCGKLGSAAIRQMAARALAAIVSAECVDGTLCRLALQLGKGKHYSAEEVAEQRVEQKDDLLSNNAVHGLLLQLDHLLSRSTTQLSSFSEAKKQEKTATMLRVFNSVLSYWNESIVCLSIVAQALKVLRNVLMVPHWGDETIREEELYQIRIKCHDELNQLCTNRPRQRPGTYERNRALVQLYFMRHSSPFSLPKTLLQSRYLEIRKTSLRCVHQALDQQPSIDFVNQLLGLLPSLWEYESHPQCRVRILEIGYRCCKVSADEEQSRCLAQEMGQKIYLVMRSTKNVEVRCASLRLLAVWCGLEQTRGVSTASPHLERWTQFGKQLVDWADGTTPLCVRQAVSKALSHSGLLSCWTHLPDATSHCWIAAISFLQADDTTTRKHARGAIQQVLQPHFRALDLSNLSEAHLLSHTLTFFCHEQSTCSKFKPIAERCLEELLFCRLGNLPETISSYGVQFDQSAGSSVFHAENSSGIQESGLFFQHYLQAVSSPSFTIQHTVRERVYGMFTASVEALLLKANVHNSIQHNMLYNKRVFPRLCALVRFVCVCSAKEKNVDTVIGPAAKALYCMLKSNDATAIHPGFLTDLKELCNQ</sequence>
<dbReference type="Pfam" id="PF25150">
    <property type="entry name" value="TPR_Trm732"/>
    <property type="match status" value="1"/>
</dbReference>
<dbReference type="InterPro" id="IPR016024">
    <property type="entry name" value="ARM-type_fold"/>
</dbReference>
<dbReference type="PANTHER" id="PTHR14387:SF0">
    <property type="entry name" value="DUF2428 DOMAIN-CONTAINING PROTEIN"/>
    <property type="match status" value="1"/>
</dbReference>
<feature type="domain" description="tRNA (32-2'-O)-methyltransferase regulator THADA-like C-terminal TPR repeats region" evidence="6">
    <location>
        <begin position="1223"/>
        <end position="1402"/>
    </location>
</feature>
<dbReference type="InterPro" id="IPR056842">
    <property type="entry name" value="THADA-like_TPR_C"/>
</dbReference>
<evidence type="ECO:0000259" key="6">
    <source>
        <dbReference type="Pfam" id="PF25151"/>
    </source>
</evidence>
<feature type="region of interest" description="Disordered" evidence="3">
    <location>
        <begin position="1"/>
        <end position="21"/>
    </location>
</feature>
<evidence type="ECO:0000256" key="1">
    <source>
        <dbReference type="ARBA" id="ARBA00010409"/>
    </source>
</evidence>
<gene>
    <name evidence="7" type="primary">AlNc14C77G5124</name>
    <name evidence="7" type="ORF">ALNC14_058490</name>
</gene>
<proteinExistence type="inferred from homology"/>
<organism evidence="7">
    <name type="scientific">Albugo laibachii Nc14</name>
    <dbReference type="NCBI Taxonomy" id="890382"/>
    <lineage>
        <taxon>Eukaryota</taxon>
        <taxon>Sar</taxon>
        <taxon>Stramenopiles</taxon>
        <taxon>Oomycota</taxon>
        <taxon>Peronosporomycetes</taxon>
        <taxon>Albuginales</taxon>
        <taxon>Albuginaceae</taxon>
        <taxon>Albugo</taxon>
    </lineage>
</organism>
<dbReference type="GO" id="GO:0005829">
    <property type="term" value="C:cytosol"/>
    <property type="evidence" value="ECO:0007669"/>
    <property type="project" value="TreeGrafter"/>
</dbReference>
<evidence type="ECO:0000256" key="3">
    <source>
        <dbReference type="SAM" id="MobiDB-lite"/>
    </source>
</evidence>
<protein>
    <submittedName>
        <fullName evidence="7">Uncharacterized protein AlNc14C77G5124</fullName>
    </submittedName>
</protein>
<reference evidence="7" key="2">
    <citation type="submission" date="2011-02" db="EMBL/GenBank/DDBJ databases">
        <authorList>
            <person name="MacLean D."/>
        </authorList>
    </citation>
    <scope>NUCLEOTIDE SEQUENCE</scope>
</reference>
<evidence type="ECO:0000259" key="5">
    <source>
        <dbReference type="Pfam" id="PF25150"/>
    </source>
</evidence>
<dbReference type="Pfam" id="PF10350">
    <property type="entry name" value="DUF2428"/>
    <property type="match status" value="1"/>
</dbReference>